<sequence length="34" mass="3716">MCAGTGMLMMALEDSPNRHTWLNNANAILKAQLV</sequence>
<evidence type="ECO:0000313" key="1">
    <source>
        <dbReference type="EMBL" id="AET57267.1"/>
    </source>
</evidence>
<name>G7VZM5_PAETH</name>
<dbReference type="HOGENOM" id="CLU_3374975_0_0_9"/>
<dbReference type="AlphaFoldDB" id="G7VZM5"/>
<protein>
    <submittedName>
        <fullName evidence="1">Uncharacterized protein</fullName>
    </submittedName>
</protein>
<evidence type="ECO:0000313" key="2">
    <source>
        <dbReference type="Proteomes" id="UP000005876"/>
    </source>
</evidence>
<organism evidence="1 2">
    <name type="scientific">Paenibacillus terrae (strain HPL-003)</name>
    <dbReference type="NCBI Taxonomy" id="985665"/>
    <lineage>
        <taxon>Bacteria</taxon>
        <taxon>Bacillati</taxon>
        <taxon>Bacillota</taxon>
        <taxon>Bacilli</taxon>
        <taxon>Bacillales</taxon>
        <taxon>Paenibacillaceae</taxon>
        <taxon>Paenibacillus</taxon>
    </lineage>
</organism>
<dbReference type="EMBL" id="CP003107">
    <property type="protein sequence ID" value="AET57267.1"/>
    <property type="molecule type" value="Genomic_DNA"/>
</dbReference>
<proteinExistence type="predicted"/>
<accession>G7VZM5</accession>
<reference evidence="1 2" key="3">
    <citation type="journal article" date="2012" name="J. Bacteriol.">
        <title>Genome Sequence of Paenibacillus terrae HPL-003, a Xylanase-Producing Bacterium Isolated from Soil Found in Forest Residue.</title>
        <authorList>
            <person name="Shin S.H."/>
            <person name="Kim S."/>
            <person name="Kim J.Y."/>
            <person name="Song H.Y."/>
            <person name="Cho S.J."/>
            <person name="Kim D.R."/>
            <person name="Lee K.I."/>
            <person name="Lim H.K."/>
            <person name="Park N.J."/>
            <person name="Hwang I.T."/>
            <person name="Yang K.S."/>
        </authorList>
    </citation>
    <scope>NUCLEOTIDE SEQUENCE [LARGE SCALE GENOMIC DNA]</scope>
    <source>
        <strain evidence="1 2">HPL-003</strain>
    </source>
</reference>
<reference evidence="2" key="1">
    <citation type="submission" date="2011-11" db="EMBL/GenBank/DDBJ databases">
        <title>Complete sequence of Paenibacillus terrae HPL-003.</title>
        <authorList>
            <person name="Shin S.H."/>
            <person name="Kim S."/>
            <person name="Kim J.Y."/>
        </authorList>
    </citation>
    <scope>NUCLEOTIDE SEQUENCE [LARGE SCALE GENOMIC DNA]</scope>
    <source>
        <strain evidence="2">HPL-003</strain>
    </source>
</reference>
<dbReference type="KEGG" id="pta:HPL003_02430"/>
<reference key="2">
    <citation type="submission" date="2011-11" db="EMBL/GenBank/DDBJ databases">
        <authorList>
            <person name="Shin S.H."/>
            <person name="Kim S."/>
            <person name="Kim J.Y."/>
        </authorList>
    </citation>
    <scope>NUCLEOTIDE SEQUENCE</scope>
    <source>
        <strain>HPL-003</strain>
    </source>
</reference>
<dbReference type="Proteomes" id="UP000005876">
    <property type="component" value="Chromosome"/>
</dbReference>
<gene>
    <name evidence="1" type="ordered locus">HPL003_02430</name>
</gene>
<dbReference type="STRING" id="985665.HPL003_02430"/>